<protein>
    <submittedName>
        <fullName evidence="1">Uncharacterized protein</fullName>
    </submittedName>
</protein>
<organism evidence="1 2">
    <name type="scientific">Dipteronia dyeriana</name>
    <dbReference type="NCBI Taxonomy" id="168575"/>
    <lineage>
        <taxon>Eukaryota</taxon>
        <taxon>Viridiplantae</taxon>
        <taxon>Streptophyta</taxon>
        <taxon>Embryophyta</taxon>
        <taxon>Tracheophyta</taxon>
        <taxon>Spermatophyta</taxon>
        <taxon>Magnoliopsida</taxon>
        <taxon>eudicotyledons</taxon>
        <taxon>Gunneridae</taxon>
        <taxon>Pentapetalae</taxon>
        <taxon>rosids</taxon>
        <taxon>malvids</taxon>
        <taxon>Sapindales</taxon>
        <taxon>Sapindaceae</taxon>
        <taxon>Hippocastanoideae</taxon>
        <taxon>Acereae</taxon>
        <taxon>Dipteronia</taxon>
    </lineage>
</organism>
<evidence type="ECO:0000313" key="1">
    <source>
        <dbReference type="EMBL" id="KAK2643798.1"/>
    </source>
</evidence>
<reference evidence="1" key="1">
    <citation type="journal article" date="2023" name="Plant J.">
        <title>Genome sequences and population genomics provide insights into the demographic history, inbreeding, and mutation load of two 'living fossil' tree species of Dipteronia.</title>
        <authorList>
            <person name="Feng Y."/>
            <person name="Comes H.P."/>
            <person name="Chen J."/>
            <person name="Zhu S."/>
            <person name="Lu R."/>
            <person name="Zhang X."/>
            <person name="Li P."/>
            <person name="Qiu J."/>
            <person name="Olsen K.M."/>
            <person name="Qiu Y."/>
        </authorList>
    </citation>
    <scope>NUCLEOTIDE SEQUENCE</scope>
    <source>
        <strain evidence="1">KIB01</strain>
    </source>
</reference>
<dbReference type="Proteomes" id="UP001280121">
    <property type="component" value="Unassembled WGS sequence"/>
</dbReference>
<gene>
    <name evidence="1" type="ORF">Ddye_018993</name>
</gene>
<accession>A0AAD9TXJ0</accession>
<dbReference type="AlphaFoldDB" id="A0AAD9TXJ0"/>
<comment type="caution">
    <text evidence="1">The sequence shown here is derived from an EMBL/GenBank/DDBJ whole genome shotgun (WGS) entry which is preliminary data.</text>
</comment>
<keyword evidence="2" id="KW-1185">Reference proteome</keyword>
<proteinExistence type="predicted"/>
<name>A0AAD9TXJ0_9ROSI</name>
<sequence length="67" mass="6977">MNIETSIVKSAAANKGAVAEGGFVKGVVTYMMMDDLGSEAAQGISGMQACNDKCISWDKAVTDENCI</sequence>
<dbReference type="EMBL" id="JANJYI010000006">
    <property type="protein sequence ID" value="KAK2643798.1"/>
    <property type="molecule type" value="Genomic_DNA"/>
</dbReference>
<evidence type="ECO:0000313" key="2">
    <source>
        <dbReference type="Proteomes" id="UP001280121"/>
    </source>
</evidence>